<dbReference type="RefSeq" id="WP_080043533.1">
    <property type="nucleotide sequence ID" value="NZ_CP017717.1"/>
</dbReference>
<dbReference type="STRING" id="1909395.BKM31_42390"/>
<keyword evidence="1" id="KW-0732">Signal</keyword>
<dbReference type="OrthoDB" id="3651759at2"/>
<sequence length="582" mass="61607">MFSRPTSRILAAGALATAAMLTQSLPATAAPSPATSAVSPDTLSTRLVGKQYEVLVDGVVKARFPVTDLAYTVEAALSPDGARATVIPDFDSHHGSGLWVLDVATGSSRRVLSAPVTSAVFGPGERLASAEDRTGSAVIRVGTATDAGQAVATVPGRDVRVLGWAADGTSLFVTSRPEQADLFYAESLMRVDLADGKVSPVLKSDLSAHKIYSAFRLPQVNGEQRVSYVATDAKDVCMGTSELGLASTTGEQVRRFGTDRAVHYRDGLWSEDGTTVTYEVQSCPDRKAGKQASESRASSVNGVWTADVARGTRTRLVDGISAAYQLKAQRGGVAVGTPRDGMRVIDPSAPVSAATLDTPATGKVTLADKSRTVTGGVSTNAVHLPTPSVYIHQLWDTEDAFDGNWACAPTSAVMALAGYQLKNQFPVTVSSPYKHVSPYGGYITREYTSPDGKTRFTYKAPDRNGNWWAGAYGWVVGDDGYGYLSYLLSFLKANSASPHQPAAGVDQAAWVRSEINKGYFVIAGGTYGLGGSGHYAVIVGYDDNGNFLVNDPYGKYASGNYDPDHPFTYSWNFISPSVLVAT</sequence>
<dbReference type="EMBL" id="CP017717">
    <property type="protein sequence ID" value="AQZ67224.1"/>
    <property type="molecule type" value="Genomic_DNA"/>
</dbReference>
<evidence type="ECO:0000313" key="3">
    <source>
        <dbReference type="EMBL" id="AQZ67224.1"/>
    </source>
</evidence>
<feature type="domain" description="Peptidase C39-like" evidence="2">
    <location>
        <begin position="398"/>
        <end position="553"/>
    </location>
</feature>
<organism evidence="3 4">
    <name type="scientific">[Actinomadura] parvosata subsp. kistnae</name>
    <dbReference type="NCBI Taxonomy" id="1909395"/>
    <lineage>
        <taxon>Bacteria</taxon>
        <taxon>Bacillati</taxon>
        <taxon>Actinomycetota</taxon>
        <taxon>Actinomycetes</taxon>
        <taxon>Streptosporangiales</taxon>
        <taxon>Streptosporangiaceae</taxon>
        <taxon>Nonomuraea</taxon>
    </lineage>
</organism>
<feature type="signal peptide" evidence="1">
    <location>
        <begin position="1"/>
        <end position="29"/>
    </location>
</feature>
<name>A0A1V0AAH2_9ACTN</name>
<dbReference type="SUPFAM" id="SSF50969">
    <property type="entry name" value="YVTN repeat-like/Quinoprotein amine dehydrogenase"/>
    <property type="match status" value="1"/>
</dbReference>
<reference evidence="4" key="1">
    <citation type="journal article" date="2017" name="Med. Chem. Commun.">
        <title>Nonomuraea sp. ATCC 55076 harbours the largest actinomycete chromosome to date and the kistamicin biosynthetic gene cluster.</title>
        <authorList>
            <person name="Nazari B."/>
            <person name="Forneris C.C."/>
            <person name="Gibson M.I."/>
            <person name="Moon K."/>
            <person name="Schramma K.R."/>
            <person name="Seyedsayamdost M.R."/>
        </authorList>
    </citation>
    <scope>NUCLEOTIDE SEQUENCE [LARGE SCALE GENOMIC DNA]</scope>
    <source>
        <strain evidence="4">ATCC 55076</strain>
    </source>
</reference>
<dbReference type="Proteomes" id="UP000190797">
    <property type="component" value="Chromosome"/>
</dbReference>
<dbReference type="InterPro" id="IPR011042">
    <property type="entry name" value="6-blade_b-propeller_TolB-like"/>
</dbReference>
<dbReference type="InterPro" id="IPR011044">
    <property type="entry name" value="Quino_amine_DH_bsu"/>
</dbReference>
<dbReference type="KEGG" id="noa:BKM31_42390"/>
<dbReference type="Gene3D" id="2.120.10.30">
    <property type="entry name" value="TolB, C-terminal domain"/>
    <property type="match status" value="1"/>
</dbReference>
<evidence type="ECO:0000259" key="2">
    <source>
        <dbReference type="Pfam" id="PF13529"/>
    </source>
</evidence>
<proteinExistence type="predicted"/>
<gene>
    <name evidence="3" type="ORF">BKM31_42390</name>
</gene>
<dbReference type="Gene3D" id="3.90.70.10">
    <property type="entry name" value="Cysteine proteinases"/>
    <property type="match status" value="1"/>
</dbReference>
<accession>A0A1V0AAH2</accession>
<dbReference type="Pfam" id="PF13529">
    <property type="entry name" value="Peptidase_C39_2"/>
    <property type="match status" value="1"/>
</dbReference>
<protein>
    <recommendedName>
        <fullName evidence="2">Peptidase C39-like domain-containing protein</fullName>
    </recommendedName>
</protein>
<evidence type="ECO:0000256" key="1">
    <source>
        <dbReference type="SAM" id="SignalP"/>
    </source>
</evidence>
<keyword evidence="4" id="KW-1185">Reference proteome</keyword>
<dbReference type="InterPro" id="IPR039564">
    <property type="entry name" value="Peptidase_C39-like"/>
</dbReference>
<evidence type="ECO:0000313" key="4">
    <source>
        <dbReference type="Proteomes" id="UP000190797"/>
    </source>
</evidence>
<feature type="chain" id="PRO_5012256791" description="Peptidase C39-like domain-containing protein" evidence="1">
    <location>
        <begin position="30"/>
        <end position="582"/>
    </location>
</feature>
<dbReference type="AlphaFoldDB" id="A0A1V0AAH2"/>